<comment type="similarity">
    <text evidence="12 15">Belongs to the fluoride channel Fluc/FEX (TC 1.A.43) family.</text>
</comment>
<organism evidence="16 17">
    <name type="scientific">Bombiscardovia nodaiensis</name>
    <dbReference type="NCBI Taxonomy" id="2932181"/>
    <lineage>
        <taxon>Bacteria</taxon>
        <taxon>Bacillati</taxon>
        <taxon>Actinomycetota</taxon>
        <taxon>Actinomycetes</taxon>
        <taxon>Bifidobacteriales</taxon>
        <taxon>Bifidobacteriaceae</taxon>
        <taxon>Bombiscardovia</taxon>
    </lineage>
</organism>
<evidence type="ECO:0000256" key="14">
    <source>
        <dbReference type="ARBA" id="ARBA00049940"/>
    </source>
</evidence>
<keyword evidence="5 15" id="KW-0812">Transmembrane</keyword>
<dbReference type="Pfam" id="PF02537">
    <property type="entry name" value="CRCB"/>
    <property type="match status" value="1"/>
</dbReference>
<keyword evidence="2 15" id="KW-0813">Transport</keyword>
<keyword evidence="11 15" id="KW-0407">Ion channel</keyword>
<feature type="binding site" evidence="15">
    <location>
        <position position="76"/>
    </location>
    <ligand>
        <name>Na(+)</name>
        <dbReference type="ChEBI" id="CHEBI:29101"/>
        <note>structural</note>
    </ligand>
</feature>
<keyword evidence="6 15" id="KW-0479">Metal-binding</keyword>
<evidence type="ECO:0000256" key="1">
    <source>
        <dbReference type="ARBA" id="ARBA00004651"/>
    </source>
</evidence>
<keyword evidence="17" id="KW-1185">Reference proteome</keyword>
<evidence type="ECO:0000256" key="11">
    <source>
        <dbReference type="ARBA" id="ARBA00023303"/>
    </source>
</evidence>
<evidence type="ECO:0000256" key="12">
    <source>
        <dbReference type="ARBA" id="ARBA00035120"/>
    </source>
</evidence>
<evidence type="ECO:0000256" key="15">
    <source>
        <dbReference type="HAMAP-Rule" id="MF_00454"/>
    </source>
</evidence>
<dbReference type="InterPro" id="IPR003691">
    <property type="entry name" value="FluC"/>
</dbReference>
<evidence type="ECO:0000256" key="2">
    <source>
        <dbReference type="ARBA" id="ARBA00022448"/>
    </source>
</evidence>
<evidence type="ECO:0000256" key="8">
    <source>
        <dbReference type="ARBA" id="ARBA00023053"/>
    </source>
</evidence>
<evidence type="ECO:0000256" key="4">
    <source>
        <dbReference type="ARBA" id="ARBA00022519"/>
    </source>
</evidence>
<dbReference type="PANTHER" id="PTHR28259:SF18">
    <property type="entry name" value="FLUORIDE-SPECIFIC ION CHANNEL FLUC"/>
    <property type="match status" value="1"/>
</dbReference>
<feature type="transmembrane region" description="Helical" evidence="15">
    <location>
        <begin position="65"/>
        <end position="82"/>
    </location>
</feature>
<sequence>MTALLACLCGGIGAGLRYLLDTTVGRVYKGRWPLGTLLINIIACFFAGLVAALAARLALPSTTHLLLATGLLGGFSTFSTAMNDVVSRMHDGRVGLATIYLLTTILVTLVLTAAGFAVGMSI</sequence>
<evidence type="ECO:0000256" key="9">
    <source>
        <dbReference type="ARBA" id="ARBA00023065"/>
    </source>
</evidence>
<dbReference type="Proteomes" id="UP001321766">
    <property type="component" value="Chromosome"/>
</dbReference>
<evidence type="ECO:0000313" key="17">
    <source>
        <dbReference type="Proteomes" id="UP001321766"/>
    </source>
</evidence>
<accession>A0ABM8B8H9</accession>
<feature type="binding site" evidence="15">
    <location>
        <position position="73"/>
    </location>
    <ligand>
        <name>Na(+)</name>
        <dbReference type="ChEBI" id="CHEBI:29101"/>
        <note>structural</note>
    </ligand>
</feature>
<comment type="function">
    <text evidence="14 15">Fluoride-specific ion channel. Important for reducing fluoride concentration in the cell, thus reducing its toxicity.</text>
</comment>
<feature type="transmembrane region" description="Helical" evidence="15">
    <location>
        <begin position="94"/>
        <end position="118"/>
    </location>
</feature>
<keyword evidence="4" id="KW-0997">Cell inner membrane</keyword>
<feature type="transmembrane region" description="Helical" evidence="15">
    <location>
        <begin position="37"/>
        <end position="58"/>
    </location>
</feature>
<keyword evidence="8 15" id="KW-0915">Sodium</keyword>
<name>A0ABM8B8H9_9BIFI</name>
<evidence type="ECO:0000256" key="13">
    <source>
        <dbReference type="ARBA" id="ARBA00035585"/>
    </source>
</evidence>
<comment type="catalytic activity">
    <reaction evidence="13">
        <text>fluoride(in) = fluoride(out)</text>
        <dbReference type="Rhea" id="RHEA:76159"/>
        <dbReference type="ChEBI" id="CHEBI:17051"/>
    </reaction>
    <physiologicalReaction direction="left-to-right" evidence="13">
        <dbReference type="Rhea" id="RHEA:76160"/>
    </physiologicalReaction>
</comment>
<evidence type="ECO:0000256" key="5">
    <source>
        <dbReference type="ARBA" id="ARBA00022692"/>
    </source>
</evidence>
<evidence type="ECO:0000256" key="6">
    <source>
        <dbReference type="ARBA" id="ARBA00022723"/>
    </source>
</evidence>
<proteinExistence type="inferred from homology"/>
<protein>
    <recommendedName>
        <fullName evidence="15">Fluoride-specific ion channel FluC</fullName>
    </recommendedName>
</protein>
<dbReference type="PANTHER" id="PTHR28259">
    <property type="entry name" value="FLUORIDE EXPORT PROTEIN 1-RELATED"/>
    <property type="match status" value="1"/>
</dbReference>
<evidence type="ECO:0000256" key="7">
    <source>
        <dbReference type="ARBA" id="ARBA00022989"/>
    </source>
</evidence>
<evidence type="ECO:0000256" key="3">
    <source>
        <dbReference type="ARBA" id="ARBA00022475"/>
    </source>
</evidence>
<gene>
    <name evidence="16" type="primary">crcB3</name>
    <name evidence="15" type="synonym">crcB</name>
    <name evidence="15" type="synonym">fluC</name>
    <name evidence="16" type="ORF">KIM372_07620</name>
</gene>
<keyword evidence="9 15" id="KW-0406">Ion transport</keyword>
<keyword evidence="7 15" id="KW-1133">Transmembrane helix</keyword>
<dbReference type="HAMAP" id="MF_00454">
    <property type="entry name" value="FluC"/>
    <property type="match status" value="1"/>
</dbReference>
<keyword evidence="10 15" id="KW-0472">Membrane</keyword>
<dbReference type="EMBL" id="AP026798">
    <property type="protein sequence ID" value="BDR52855.1"/>
    <property type="molecule type" value="Genomic_DNA"/>
</dbReference>
<evidence type="ECO:0000313" key="16">
    <source>
        <dbReference type="EMBL" id="BDR52855.1"/>
    </source>
</evidence>
<comment type="subcellular location">
    <subcellularLocation>
        <location evidence="1 15">Cell membrane</location>
        <topology evidence="1 15">Multi-pass membrane protein</topology>
    </subcellularLocation>
</comment>
<evidence type="ECO:0000256" key="10">
    <source>
        <dbReference type="ARBA" id="ARBA00023136"/>
    </source>
</evidence>
<comment type="activity regulation">
    <text evidence="15">Na(+) is not transported, but it plays an essential structural role and its presence is essential for fluoride channel function.</text>
</comment>
<keyword evidence="3 15" id="KW-1003">Cell membrane</keyword>
<reference evidence="16 17" key="1">
    <citation type="journal article" date="2023" name="Microbiol. Spectr.">
        <title>Symbiosis of Carpenter Bees with Uncharacterized Lactic Acid Bacteria Showing NAD Auxotrophy.</title>
        <authorList>
            <person name="Kawasaki S."/>
            <person name="Ozawa K."/>
            <person name="Mori T."/>
            <person name="Yamamoto A."/>
            <person name="Ito M."/>
            <person name="Ohkuma M."/>
            <person name="Sakamoto M."/>
            <person name="Matsutani M."/>
        </authorList>
    </citation>
    <scope>NUCLEOTIDE SEQUENCE [LARGE SCALE GENOMIC DNA]</scope>
    <source>
        <strain evidence="16 17">Kim37-2</strain>
    </source>
</reference>